<feature type="region of interest" description="Disordered" evidence="1">
    <location>
        <begin position="1"/>
        <end position="39"/>
    </location>
</feature>
<accession>A0A811K7S0</accession>
<dbReference type="EMBL" id="CAJFCV020000001">
    <property type="protein sequence ID" value="CAG9088195.1"/>
    <property type="molecule type" value="Genomic_DNA"/>
</dbReference>
<dbReference type="AlphaFoldDB" id="A0A811K7S0"/>
<proteinExistence type="predicted"/>
<feature type="compositionally biased region" description="Polar residues" evidence="1">
    <location>
        <begin position="23"/>
        <end position="36"/>
    </location>
</feature>
<keyword evidence="3" id="KW-1185">Reference proteome</keyword>
<dbReference type="Proteomes" id="UP000582659">
    <property type="component" value="Unassembled WGS sequence"/>
</dbReference>
<organism evidence="2 3">
    <name type="scientific">Bursaphelenchus xylophilus</name>
    <name type="common">Pinewood nematode worm</name>
    <name type="synonym">Aphelenchoides xylophilus</name>
    <dbReference type="NCBI Taxonomy" id="6326"/>
    <lineage>
        <taxon>Eukaryota</taxon>
        <taxon>Metazoa</taxon>
        <taxon>Ecdysozoa</taxon>
        <taxon>Nematoda</taxon>
        <taxon>Chromadorea</taxon>
        <taxon>Rhabditida</taxon>
        <taxon>Tylenchina</taxon>
        <taxon>Tylenchomorpha</taxon>
        <taxon>Aphelenchoidea</taxon>
        <taxon>Aphelenchoididae</taxon>
        <taxon>Bursaphelenchus</taxon>
    </lineage>
</organism>
<reference evidence="2" key="1">
    <citation type="submission" date="2020-09" db="EMBL/GenBank/DDBJ databases">
        <authorList>
            <person name="Kikuchi T."/>
        </authorList>
    </citation>
    <scope>NUCLEOTIDE SEQUENCE</scope>
    <source>
        <strain evidence="2">Ka4C1</strain>
    </source>
</reference>
<evidence type="ECO:0000256" key="1">
    <source>
        <dbReference type="SAM" id="MobiDB-lite"/>
    </source>
</evidence>
<protein>
    <submittedName>
        <fullName evidence="2">(pine wood nematode) hypothetical protein</fullName>
    </submittedName>
</protein>
<gene>
    <name evidence="2" type="ORF">BXYJ_LOCUS2406</name>
</gene>
<sequence length="88" mass="9963">MFPVSCSQRMSTTRLLPPACPTPENTTSSGGQSPRNPSREYYPIFAVETREYLENLQIDLHHFLEEFVDFACYNKLAKALGTHPKTQG</sequence>
<evidence type="ECO:0000313" key="2">
    <source>
        <dbReference type="EMBL" id="CAD5211393.1"/>
    </source>
</evidence>
<dbReference type="EMBL" id="CAJFDI010000001">
    <property type="protein sequence ID" value="CAD5211393.1"/>
    <property type="molecule type" value="Genomic_DNA"/>
</dbReference>
<comment type="caution">
    <text evidence="2">The sequence shown here is derived from an EMBL/GenBank/DDBJ whole genome shotgun (WGS) entry which is preliminary data.</text>
</comment>
<dbReference type="Proteomes" id="UP000659654">
    <property type="component" value="Unassembled WGS sequence"/>
</dbReference>
<feature type="compositionally biased region" description="Polar residues" evidence="1">
    <location>
        <begin position="1"/>
        <end position="14"/>
    </location>
</feature>
<evidence type="ECO:0000313" key="3">
    <source>
        <dbReference type="Proteomes" id="UP000659654"/>
    </source>
</evidence>
<name>A0A811K7S0_BURXY</name>